<feature type="region of interest" description="Disordered" evidence="7">
    <location>
        <begin position="1"/>
        <end position="343"/>
    </location>
</feature>
<feature type="compositionally biased region" description="Basic and acidic residues" evidence="7">
    <location>
        <begin position="28"/>
        <end position="38"/>
    </location>
</feature>
<dbReference type="InterPro" id="IPR011051">
    <property type="entry name" value="RmlC_Cupin_sf"/>
</dbReference>
<protein>
    <recommendedName>
        <fullName evidence="6">CENP-C homolog</fullName>
    </recommendedName>
</protein>
<feature type="compositionally biased region" description="Basic residues" evidence="7">
    <location>
        <begin position="584"/>
        <end position="595"/>
    </location>
</feature>
<dbReference type="CDD" id="cd06993">
    <property type="entry name" value="cupin_CENP-C_C"/>
    <property type="match status" value="1"/>
</dbReference>
<feature type="region of interest" description="Disordered" evidence="7">
    <location>
        <begin position="362"/>
        <end position="415"/>
    </location>
</feature>
<dbReference type="GO" id="GO:0051315">
    <property type="term" value="P:attachment of mitotic spindle microtubules to kinetochore"/>
    <property type="evidence" value="ECO:0007669"/>
    <property type="project" value="TreeGrafter"/>
</dbReference>
<dbReference type="Gene3D" id="2.60.120.10">
    <property type="entry name" value="Jelly Rolls"/>
    <property type="match status" value="1"/>
</dbReference>
<dbReference type="GO" id="GO:0000776">
    <property type="term" value="C:kinetochore"/>
    <property type="evidence" value="ECO:0007669"/>
    <property type="project" value="InterPro"/>
</dbReference>
<dbReference type="GO" id="GO:0005634">
    <property type="term" value="C:nucleus"/>
    <property type="evidence" value="ECO:0007669"/>
    <property type="project" value="UniProtKB-SubCell"/>
</dbReference>
<dbReference type="InterPro" id="IPR028929">
    <property type="entry name" value="Mif2_N"/>
</dbReference>
<evidence type="ECO:0000256" key="7">
    <source>
        <dbReference type="SAM" id="MobiDB-lite"/>
    </source>
</evidence>
<gene>
    <name evidence="10" type="ORF">N7498_002869</name>
</gene>
<feature type="compositionally biased region" description="Low complexity" evidence="7">
    <location>
        <begin position="217"/>
        <end position="240"/>
    </location>
</feature>
<evidence type="ECO:0000259" key="8">
    <source>
        <dbReference type="Pfam" id="PF11699"/>
    </source>
</evidence>
<evidence type="ECO:0000313" key="11">
    <source>
        <dbReference type="Proteomes" id="UP001150904"/>
    </source>
</evidence>
<feature type="compositionally biased region" description="Polar residues" evidence="7">
    <location>
        <begin position="286"/>
        <end position="295"/>
    </location>
</feature>
<dbReference type="Proteomes" id="UP001150904">
    <property type="component" value="Unassembled WGS sequence"/>
</dbReference>
<accession>A0A9W9NAW8</accession>
<dbReference type="RefSeq" id="XP_058312275.1">
    <property type="nucleotide sequence ID" value="XM_058449931.1"/>
</dbReference>
<feature type="domain" description="Mif2 N-terminal" evidence="9">
    <location>
        <begin position="13"/>
        <end position="131"/>
    </location>
</feature>
<feature type="compositionally biased region" description="Basic residues" evidence="7">
    <location>
        <begin position="389"/>
        <end position="401"/>
    </location>
</feature>
<keyword evidence="11" id="KW-1185">Reference proteome</keyword>
<evidence type="ECO:0000313" key="10">
    <source>
        <dbReference type="EMBL" id="KAJ5216462.1"/>
    </source>
</evidence>
<evidence type="ECO:0000256" key="1">
    <source>
        <dbReference type="ARBA" id="ARBA00004123"/>
    </source>
</evidence>
<dbReference type="Pfam" id="PF15624">
    <property type="entry name" value="Mif2_N"/>
    <property type="match status" value="1"/>
</dbReference>
<dbReference type="AlphaFoldDB" id="A0A9W9NAW8"/>
<feature type="compositionally biased region" description="Basic and acidic residues" evidence="7">
    <location>
        <begin position="296"/>
        <end position="306"/>
    </location>
</feature>
<dbReference type="EMBL" id="JAPQKR010000005">
    <property type="protein sequence ID" value="KAJ5216462.1"/>
    <property type="molecule type" value="Genomic_DNA"/>
</dbReference>
<feature type="compositionally biased region" description="Acidic residues" evidence="7">
    <location>
        <begin position="406"/>
        <end position="415"/>
    </location>
</feature>
<organism evidence="10 11">
    <name type="scientific">Penicillium cinerascens</name>
    <dbReference type="NCBI Taxonomy" id="70096"/>
    <lineage>
        <taxon>Eukaryota</taxon>
        <taxon>Fungi</taxon>
        <taxon>Dikarya</taxon>
        <taxon>Ascomycota</taxon>
        <taxon>Pezizomycotina</taxon>
        <taxon>Eurotiomycetes</taxon>
        <taxon>Eurotiomycetidae</taxon>
        <taxon>Eurotiales</taxon>
        <taxon>Aspergillaceae</taxon>
        <taxon>Penicillium</taxon>
    </lineage>
</organism>
<dbReference type="Pfam" id="PF11699">
    <property type="entry name" value="CENP-C_C"/>
    <property type="match status" value="1"/>
</dbReference>
<dbReference type="SUPFAM" id="SSF51182">
    <property type="entry name" value="RmlC-like cupins"/>
    <property type="match status" value="1"/>
</dbReference>
<evidence type="ECO:0000256" key="4">
    <source>
        <dbReference type="ARBA" id="ARBA00023242"/>
    </source>
</evidence>
<dbReference type="PANTHER" id="PTHR16684">
    <property type="entry name" value="CENTROMERE PROTEIN C"/>
    <property type="match status" value="1"/>
</dbReference>
<dbReference type="InterPro" id="IPR014710">
    <property type="entry name" value="RmlC-like_jellyroll"/>
</dbReference>
<reference evidence="10" key="1">
    <citation type="submission" date="2022-12" db="EMBL/GenBank/DDBJ databases">
        <authorList>
            <person name="Petersen C."/>
        </authorList>
    </citation>
    <scope>NUCLEOTIDE SEQUENCE</scope>
    <source>
        <strain evidence="10">IBT 15544</strain>
    </source>
</reference>
<dbReference type="InterPro" id="IPR028386">
    <property type="entry name" value="CENP-C/Mif2/cnp3"/>
</dbReference>
<evidence type="ECO:0000256" key="6">
    <source>
        <dbReference type="ARBA" id="ARBA00075033"/>
    </source>
</evidence>
<name>A0A9W9NAW8_9EURO</name>
<dbReference type="GO" id="GO:0019237">
    <property type="term" value="F:centromeric DNA binding"/>
    <property type="evidence" value="ECO:0007669"/>
    <property type="project" value="InterPro"/>
</dbReference>
<comment type="function">
    <text evidence="5">Component of the kinetochore, a multiprotein complex that assembles on centromeric DNA and attaches chromosomes to spindle microtubules, mediating chromosome segregation and sister chromatid segregation during meiosis and mitosis. Component of the inner kinetochore constitutive centromere-associated network (CCAN), which serves as a structural platform for outer kinetochore assembly.</text>
</comment>
<evidence type="ECO:0000256" key="5">
    <source>
        <dbReference type="ARBA" id="ARBA00057947"/>
    </source>
</evidence>
<dbReference type="FunFam" id="2.60.120.10:FF:000033">
    <property type="entry name" value="Centromere protein C 1"/>
    <property type="match status" value="1"/>
</dbReference>
<evidence type="ECO:0000256" key="3">
    <source>
        <dbReference type="ARBA" id="ARBA00023125"/>
    </source>
</evidence>
<dbReference type="PANTHER" id="PTHR16684:SF11">
    <property type="entry name" value="CENTROMERE PROTEIN C"/>
    <property type="match status" value="1"/>
</dbReference>
<comment type="similarity">
    <text evidence="2">Belongs to the CENP-C/MIF2 family.</text>
</comment>
<dbReference type="InterPro" id="IPR025974">
    <property type="entry name" value="Mif2/CENP-C_cupin"/>
</dbReference>
<feature type="compositionally biased region" description="Polar residues" evidence="7">
    <location>
        <begin position="140"/>
        <end position="160"/>
    </location>
</feature>
<proteinExistence type="inferred from homology"/>
<feature type="region of interest" description="Disordered" evidence="7">
    <location>
        <begin position="553"/>
        <end position="595"/>
    </location>
</feature>
<sequence>MARGPGKARDFDYSNVGTAGRRTGITLKEGRRDEHGMEEVDGLFSSPEKSPTKLNGYEDDETDDSAGSEMSIDEGNAPGPMDFLKPSNHTRTSFLAPPTRSSAKRSPRKSPVLRSSPELANDFVSSSPSDGKGLIESRQESFPLSTRSVNAGVLNQNNNARHTKAQLASEPVAVHDFSDGEGDENANSFGQLQPDFGDSFEVGDETIVRGVEVPEQDLSADSSPPALASRRTDKTTSTSKAAKKGPVPKLAQANNGQPKRRGRPPKTQGPADDEAGDARPPKKQKTSSGESQTTREPLDPELDRMVENYAQRSGPLKGRSLYILKRENPSDTSATHTRSGRVSVRPLAYWRNERCVFGDGEAAEGQRFPLSTIKEVIRTEDAEPDQQNKGKRAGRKSKKKKQRDESSDEEDEDADIWEKEGVLHGYVPKWDPKAQASSSEEEVLDIAYAPSGIETREVKDSTFRFAKLLSSSFIGSGVVELPPEGVKKPKNSKKMHMVFYVCHGRVQVDISGVQFSAGKGCVFQVPRGNYYSFMNQHNKEARLFFTQGCVPGEGEGEASPTSKNGVQESEFEPDSGASAPPAKSRGRPKGKQKAK</sequence>
<keyword evidence="3" id="KW-0238">DNA-binding</keyword>
<dbReference type="GO" id="GO:0051382">
    <property type="term" value="P:kinetochore assembly"/>
    <property type="evidence" value="ECO:0007669"/>
    <property type="project" value="InterPro"/>
</dbReference>
<comment type="subcellular location">
    <subcellularLocation>
        <location evidence="1">Nucleus</location>
    </subcellularLocation>
</comment>
<dbReference type="GO" id="GO:0051455">
    <property type="term" value="P:spindle attachment to meiosis I kinetochore"/>
    <property type="evidence" value="ECO:0007669"/>
    <property type="project" value="TreeGrafter"/>
</dbReference>
<evidence type="ECO:0000259" key="9">
    <source>
        <dbReference type="Pfam" id="PF15624"/>
    </source>
</evidence>
<comment type="caution">
    <text evidence="10">The sequence shown here is derived from an EMBL/GenBank/DDBJ whole genome shotgun (WGS) entry which is preliminary data.</text>
</comment>
<keyword evidence="4" id="KW-0539">Nucleus</keyword>
<feature type="compositionally biased region" description="Acidic residues" evidence="7">
    <location>
        <begin position="57"/>
        <end position="66"/>
    </location>
</feature>
<dbReference type="GeneID" id="83177232"/>
<evidence type="ECO:0000256" key="2">
    <source>
        <dbReference type="ARBA" id="ARBA00010291"/>
    </source>
</evidence>
<feature type="domain" description="Mif2/CENP-C cupin" evidence="8">
    <location>
        <begin position="463"/>
        <end position="547"/>
    </location>
</feature>
<reference evidence="10" key="2">
    <citation type="journal article" date="2023" name="IMA Fungus">
        <title>Comparative genomic study of the Penicillium genus elucidates a diverse pangenome and 15 lateral gene transfer events.</title>
        <authorList>
            <person name="Petersen C."/>
            <person name="Sorensen T."/>
            <person name="Nielsen M.R."/>
            <person name="Sondergaard T.E."/>
            <person name="Sorensen J.L."/>
            <person name="Fitzpatrick D.A."/>
            <person name="Frisvad J.C."/>
            <person name="Nielsen K.L."/>
        </authorList>
    </citation>
    <scope>NUCLEOTIDE SEQUENCE</scope>
    <source>
        <strain evidence="10">IBT 15544</strain>
    </source>
</reference>
<dbReference type="OrthoDB" id="1939643at2759"/>